<gene>
    <name evidence="2" type="ORF">OLEA9_A029226</name>
</gene>
<dbReference type="AlphaFoldDB" id="A0A8S0QTW4"/>
<proteinExistence type="predicted"/>
<dbReference type="Gramene" id="OE9A029226T1">
    <property type="protein sequence ID" value="OE9A029226C1"/>
    <property type="gene ID" value="OE9A029226"/>
</dbReference>
<sequence length="88" mass="10217">MEGHQNPFKSQRREPRHRRRHDGNPTFSPPSVTMDAKPNHYEDADEMEADNSNAPGHFCVGDSMGSSKDKQFFFSKFCDTRERVRLCE</sequence>
<keyword evidence="3" id="KW-1185">Reference proteome</keyword>
<dbReference type="EMBL" id="CACTIH010001948">
    <property type="protein sequence ID" value="CAA2969643.1"/>
    <property type="molecule type" value="Genomic_DNA"/>
</dbReference>
<evidence type="ECO:0000256" key="1">
    <source>
        <dbReference type="SAM" id="MobiDB-lite"/>
    </source>
</evidence>
<comment type="caution">
    <text evidence="2">The sequence shown here is derived from an EMBL/GenBank/DDBJ whole genome shotgun (WGS) entry which is preliminary data.</text>
</comment>
<name>A0A8S0QTW4_OLEEU</name>
<protein>
    <submittedName>
        <fullName evidence="2">Uncharacterized protein</fullName>
    </submittedName>
</protein>
<reference evidence="2 3" key="1">
    <citation type="submission" date="2019-12" db="EMBL/GenBank/DDBJ databases">
        <authorList>
            <person name="Alioto T."/>
            <person name="Alioto T."/>
            <person name="Gomez Garrido J."/>
        </authorList>
    </citation>
    <scope>NUCLEOTIDE SEQUENCE [LARGE SCALE GENOMIC DNA]</scope>
</reference>
<feature type="region of interest" description="Disordered" evidence="1">
    <location>
        <begin position="1"/>
        <end position="54"/>
    </location>
</feature>
<organism evidence="2 3">
    <name type="scientific">Olea europaea subsp. europaea</name>
    <dbReference type="NCBI Taxonomy" id="158383"/>
    <lineage>
        <taxon>Eukaryota</taxon>
        <taxon>Viridiplantae</taxon>
        <taxon>Streptophyta</taxon>
        <taxon>Embryophyta</taxon>
        <taxon>Tracheophyta</taxon>
        <taxon>Spermatophyta</taxon>
        <taxon>Magnoliopsida</taxon>
        <taxon>eudicotyledons</taxon>
        <taxon>Gunneridae</taxon>
        <taxon>Pentapetalae</taxon>
        <taxon>asterids</taxon>
        <taxon>lamiids</taxon>
        <taxon>Lamiales</taxon>
        <taxon>Oleaceae</taxon>
        <taxon>Oleeae</taxon>
        <taxon>Olea</taxon>
    </lineage>
</organism>
<evidence type="ECO:0000313" key="2">
    <source>
        <dbReference type="EMBL" id="CAA2969643.1"/>
    </source>
</evidence>
<dbReference type="Proteomes" id="UP000594638">
    <property type="component" value="Unassembled WGS sequence"/>
</dbReference>
<evidence type="ECO:0000313" key="3">
    <source>
        <dbReference type="Proteomes" id="UP000594638"/>
    </source>
</evidence>
<accession>A0A8S0QTW4</accession>